<sequence>MDITDAIVTAVPAGTRIRATVPLTTRPALPTS</sequence>
<evidence type="ECO:0000313" key="1">
    <source>
        <dbReference type="EMBL" id="ARB11889.1"/>
    </source>
</evidence>
<protein>
    <submittedName>
        <fullName evidence="1">Uncharacterized protein</fullName>
    </submittedName>
</protein>
<name>A0A2P0PB56_9CAUD</name>
<accession>A0A2P0PB56</accession>
<reference evidence="1 2" key="1">
    <citation type="submission" date="2017-01" db="EMBL/GenBank/DDBJ databases">
        <title>Isolation and Characterization of Pectobacterium phages.</title>
        <authorList>
            <person name="Buttimer C.T.H."/>
            <person name="Lucid A."/>
            <person name="Coffey A."/>
        </authorList>
    </citation>
    <scope>NUCLEOTIDE SEQUENCE [LARGE SCALE GENOMIC DNA]</scope>
</reference>
<dbReference type="Proteomes" id="UP000241977">
    <property type="component" value="Segment"/>
</dbReference>
<dbReference type="EMBL" id="KY514265">
    <property type="protein sequence ID" value="ARB11889.1"/>
    <property type="molecule type" value="Genomic_DNA"/>
</dbReference>
<gene>
    <name evidence="1" type="ORF">CB3_065</name>
</gene>
<proteinExistence type="predicted"/>
<evidence type="ECO:0000313" key="2">
    <source>
        <dbReference type="Proteomes" id="UP000241977"/>
    </source>
</evidence>
<organism evidence="1 2">
    <name type="scientific">Pectobacterium phage vB_PatP_CB3</name>
    <dbReference type="NCBI Taxonomy" id="1958918"/>
    <lineage>
        <taxon>Viruses</taxon>
        <taxon>Duplodnaviria</taxon>
        <taxon>Heunggongvirae</taxon>
        <taxon>Uroviricota</taxon>
        <taxon>Caudoviricetes</taxon>
        <taxon>Schitoviridae</taxon>
        <taxon>Cbunavirus</taxon>
        <taxon>Cbunavirus CB4</taxon>
    </lineage>
</organism>